<evidence type="ECO:0000313" key="1">
    <source>
        <dbReference type="EMBL" id="GMT32681.1"/>
    </source>
</evidence>
<proteinExistence type="predicted"/>
<dbReference type="Proteomes" id="UP001432322">
    <property type="component" value="Unassembled WGS sequence"/>
</dbReference>
<dbReference type="AlphaFoldDB" id="A0AAV5WL50"/>
<protein>
    <submittedName>
        <fullName evidence="1">Uncharacterized protein</fullName>
    </submittedName>
</protein>
<evidence type="ECO:0000313" key="2">
    <source>
        <dbReference type="Proteomes" id="UP001432322"/>
    </source>
</evidence>
<sequence>MTCYHIVCAYTVSLGANAGPDSRIEISSKRNFIHTVSIVDGALTLPVKMSEYLFSSSTAIIRFEAVEDVT</sequence>
<reference evidence="1" key="1">
    <citation type="submission" date="2023-10" db="EMBL/GenBank/DDBJ databases">
        <title>Genome assembly of Pristionchus species.</title>
        <authorList>
            <person name="Yoshida K."/>
            <person name="Sommer R.J."/>
        </authorList>
    </citation>
    <scope>NUCLEOTIDE SEQUENCE</scope>
    <source>
        <strain evidence="1">RS5133</strain>
    </source>
</reference>
<accession>A0AAV5WL50</accession>
<organism evidence="1 2">
    <name type="scientific">Pristionchus fissidentatus</name>
    <dbReference type="NCBI Taxonomy" id="1538716"/>
    <lineage>
        <taxon>Eukaryota</taxon>
        <taxon>Metazoa</taxon>
        <taxon>Ecdysozoa</taxon>
        <taxon>Nematoda</taxon>
        <taxon>Chromadorea</taxon>
        <taxon>Rhabditida</taxon>
        <taxon>Rhabditina</taxon>
        <taxon>Diplogasteromorpha</taxon>
        <taxon>Diplogasteroidea</taxon>
        <taxon>Neodiplogasteridae</taxon>
        <taxon>Pristionchus</taxon>
    </lineage>
</organism>
<dbReference type="EMBL" id="BTSY01000006">
    <property type="protein sequence ID" value="GMT32681.1"/>
    <property type="molecule type" value="Genomic_DNA"/>
</dbReference>
<gene>
    <name evidence="1" type="ORF">PFISCL1PPCAC_23978</name>
</gene>
<keyword evidence="2" id="KW-1185">Reference proteome</keyword>
<comment type="caution">
    <text evidence="1">The sequence shown here is derived from an EMBL/GenBank/DDBJ whole genome shotgun (WGS) entry which is preliminary data.</text>
</comment>
<name>A0AAV5WL50_9BILA</name>